<dbReference type="Proteomes" id="UP000236340">
    <property type="component" value="Unassembled WGS sequence"/>
</dbReference>
<dbReference type="NCBIfam" id="TIGR03184">
    <property type="entry name" value="DNA_S_dndE"/>
    <property type="match status" value="1"/>
</dbReference>
<name>A0A2K2H674_9BACT</name>
<dbReference type="InterPro" id="IPR038472">
    <property type="entry name" value="DndE_sf"/>
</dbReference>
<dbReference type="RefSeq" id="WP_103116677.1">
    <property type="nucleotide sequence ID" value="NZ_PPFX01000049.1"/>
</dbReference>
<comment type="caution">
    <text evidence="1">The sequence shown here is derived from an EMBL/GenBank/DDBJ whole genome shotgun (WGS) entry which is preliminary data.</text>
</comment>
<accession>A0A2K2H674</accession>
<gene>
    <name evidence="1" type="primary">dndE</name>
    <name evidence="1" type="ORF">C2E25_15755</name>
</gene>
<dbReference type="InterPro" id="IPR014969">
    <property type="entry name" value="DNA_S_DndE"/>
</dbReference>
<dbReference type="AlphaFoldDB" id="A0A2K2H674"/>
<dbReference type="REBASE" id="266373">
    <property type="entry name" value="M.GspHR1DndEP"/>
</dbReference>
<evidence type="ECO:0000313" key="2">
    <source>
        <dbReference type="Proteomes" id="UP000236340"/>
    </source>
</evidence>
<sequence>MIIETVYLSQKEKDQLIKIKRTTGIKNWNILCRWALCLSLRDKTQPPAVEVTGDHAIEMTWKVFGGQDHEIYLALLKERCKNDKALLNKESITQQLRAHLNRGILHLSATKNLNKIIEKLDLP</sequence>
<organism evidence="1 2">
    <name type="scientific">Geothermobacter hydrogeniphilus</name>
    <dbReference type="NCBI Taxonomy" id="1969733"/>
    <lineage>
        <taxon>Bacteria</taxon>
        <taxon>Pseudomonadati</taxon>
        <taxon>Thermodesulfobacteriota</taxon>
        <taxon>Desulfuromonadia</taxon>
        <taxon>Desulfuromonadales</taxon>
        <taxon>Geothermobacteraceae</taxon>
        <taxon>Geothermobacter</taxon>
    </lineage>
</organism>
<proteinExistence type="predicted"/>
<dbReference type="EMBL" id="PPFX01000049">
    <property type="protein sequence ID" value="PNU18826.1"/>
    <property type="molecule type" value="Genomic_DNA"/>
</dbReference>
<evidence type="ECO:0000313" key="1">
    <source>
        <dbReference type="EMBL" id="PNU18826.1"/>
    </source>
</evidence>
<reference evidence="1 2" key="1">
    <citation type="journal article" date="2018" name="Genome Announc.">
        <title>Genome Sequence of Geothermobacter sp. HR-1 Iron Reducer from the Loihi Seamount.</title>
        <authorList>
            <person name="Smith H."/>
            <person name="Abuyen K."/>
            <person name="Tremblay J."/>
            <person name="Savalia P."/>
            <person name="Perez-Rodriguez I."/>
            <person name="Emerson D."/>
            <person name="Tully B."/>
            <person name="Amend J."/>
        </authorList>
    </citation>
    <scope>NUCLEOTIDE SEQUENCE [LARGE SCALE GENOMIC DNA]</scope>
    <source>
        <strain evidence="1 2">HR-1</strain>
    </source>
</reference>
<dbReference type="Pfam" id="PF08870">
    <property type="entry name" value="DndE"/>
    <property type="match status" value="1"/>
</dbReference>
<protein>
    <submittedName>
        <fullName evidence="1">DNA sulfur modification protein DndE</fullName>
    </submittedName>
</protein>
<dbReference type="Gene3D" id="1.10.1220.160">
    <property type="entry name" value="DNA sulphur modification protein DndE"/>
    <property type="match status" value="1"/>
</dbReference>
<dbReference type="OrthoDB" id="512647at2"/>